<keyword evidence="7" id="KW-1185">Reference proteome</keyword>
<keyword evidence="5" id="KW-0813">Transport</keyword>
<dbReference type="InterPro" id="IPR002033">
    <property type="entry name" value="TatC"/>
</dbReference>
<dbReference type="Pfam" id="PF00902">
    <property type="entry name" value="TatC"/>
    <property type="match status" value="1"/>
</dbReference>
<feature type="transmembrane region" description="Helical" evidence="5">
    <location>
        <begin position="216"/>
        <end position="232"/>
    </location>
</feature>
<comment type="similarity">
    <text evidence="5">Belongs to the TatC family.</text>
</comment>
<dbReference type="Proteomes" id="UP001324993">
    <property type="component" value="Chromosome"/>
</dbReference>
<evidence type="ECO:0000256" key="1">
    <source>
        <dbReference type="ARBA" id="ARBA00004141"/>
    </source>
</evidence>
<feature type="transmembrane region" description="Helical" evidence="5">
    <location>
        <begin position="132"/>
        <end position="158"/>
    </location>
</feature>
<evidence type="ECO:0000256" key="3">
    <source>
        <dbReference type="ARBA" id="ARBA00022989"/>
    </source>
</evidence>
<feature type="transmembrane region" description="Helical" evidence="5">
    <location>
        <begin position="178"/>
        <end position="204"/>
    </location>
</feature>
<dbReference type="PANTHER" id="PTHR30371">
    <property type="entry name" value="SEC-INDEPENDENT PROTEIN TRANSLOCASE PROTEIN TATC"/>
    <property type="match status" value="1"/>
</dbReference>
<comment type="subunit">
    <text evidence="5">Forms a complex with TatA.</text>
</comment>
<comment type="function">
    <text evidence="5">Part of the twin-arginine translocation (Tat) system that transports large folded proteins containing a characteristic twin-arginine motif in their signal peptide across membranes.</text>
</comment>
<evidence type="ECO:0000313" key="6">
    <source>
        <dbReference type="EMBL" id="WPJ96566.1"/>
    </source>
</evidence>
<evidence type="ECO:0000256" key="4">
    <source>
        <dbReference type="ARBA" id="ARBA00023136"/>
    </source>
</evidence>
<keyword evidence="5" id="KW-0653">Protein transport</keyword>
<comment type="subcellular location">
    <subcellularLocation>
        <location evidence="5">Cell membrane</location>
        <topology evidence="5">Multi-pass membrane protein</topology>
    </subcellularLocation>
    <subcellularLocation>
        <location evidence="1">Membrane</location>
        <topology evidence="1">Multi-pass membrane protein</topology>
    </subcellularLocation>
</comment>
<gene>
    <name evidence="5 6" type="primary">tatC</name>
    <name evidence="6" type="ORF">SH580_02470</name>
</gene>
<reference evidence="6 7" key="1">
    <citation type="submission" date="2023-11" db="EMBL/GenBank/DDBJ databases">
        <title>Coraliomargarita sp. nov., isolated from marine algae.</title>
        <authorList>
            <person name="Lee J.K."/>
            <person name="Baek J.H."/>
            <person name="Kim J.M."/>
            <person name="Choi D.G."/>
            <person name="Jeon C.O."/>
        </authorList>
    </citation>
    <scope>NUCLEOTIDE SEQUENCE [LARGE SCALE GENOMIC DNA]</scope>
    <source>
        <strain evidence="6 7">J2-16</strain>
    </source>
</reference>
<dbReference type="PANTHER" id="PTHR30371:SF0">
    <property type="entry name" value="SEC-INDEPENDENT PROTEIN TRANSLOCASE PROTEIN TATC, CHLOROPLASTIC-RELATED"/>
    <property type="match status" value="1"/>
</dbReference>
<keyword evidence="2 5" id="KW-0812">Transmembrane</keyword>
<keyword evidence="3 5" id="KW-1133">Transmembrane helix</keyword>
<dbReference type="NCBIfam" id="TIGR00945">
    <property type="entry name" value="tatC"/>
    <property type="match status" value="1"/>
</dbReference>
<proteinExistence type="inferred from homology"/>
<dbReference type="RefSeq" id="WP_319833425.1">
    <property type="nucleotide sequence ID" value="NZ_CP138858.1"/>
</dbReference>
<evidence type="ECO:0000256" key="5">
    <source>
        <dbReference type="HAMAP-Rule" id="MF_00902"/>
    </source>
</evidence>
<name>A0ABZ0RK37_9BACT</name>
<dbReference type="HAMAP" id="MF_00902">
    <property type="entry name" value="TatC"/>
    <property type="match status" value="1"/>
</dbReference>
<feature type="transmembrane region" description="Helical" evidence="5">
    <location>
        <begin position="238"/>
        <end position="256"/>
    </location>
</feature>
<organism evidence="6 7">
    <name type="scientific">Coraliomargarita algicola</name>
    <dbReference type="NCBI Taxonomy" id="3092156"/>
    <lineage>
        <taxon>Bacteria</taxon>
        <taxon>Pseudomonadati</taxon>
        <taxon>Verrucomicrobiota</taxon>
        <taxon>Opitutia</taxon>
        <taxon>Puniceicoccales</taxon>
        <taxon>Coraliomargaritaceae</taxon>
        <taxon>Coraliomargarita</taxon>
    </lineage>
</organism>
<protein>
    <recommendedName>
        <fullName evidence="5">Sec-independent protein translocase protein TatC</fullName>
    </recommendedName>
</protein>
<accession>A0ABZ0RK37</accession>
<dbReference type="PRINTS" id="PR01840">
    <property type="entry name" value="TATCFAMILY"/>
</dbReference>
<feature type="transmembrane region" description="Helical" evidence="5">
    <location>
        <begin position="36"/>
        <end position="58"/>
    </location>
</feature>
<dbReference type="EMBL" id="CP138858">
    <property type="protein sequence ID" value="WPJ96566.1"/>
    <property type="molecule type" value="Genomic_DNA"/>
</dbReference>
<keyword evidence="5" id="KW-1003">Cell membrane</keyword>
<keyword evidence="4 5" id="KW-0472">Membrane</keyword>
<evidence type="ECO:0000256" key="2">
    <source>
        <dbReference type="ARBA" id="ARBA00022692"/>
    </source>
</evidence>
<feature type="transmembrane region" description="Helical" evidence="5">
    <location>
        <begin position="102"/>
        <end position="120"/>
    </location>
</feature>
<evidence type="ECO:0000313" key="7">
    <source>
        <dbReference type="Proteomes" id="UP001324993"/>
    </source>
</evidence>
<sequence length="273" mass="30509">MTQYLDDDNHEEEEADAFEGEGMSFLEHLEDFRWTVARSLLAFVLGVVLATLFIGDIAEILKFPIVRAYGSVELANANLITYRPMGVISVFIQIALLSGLTLSMPFVLYFLAAFVAPGLTDQERTVLRPACFAAFLLFISGVAFAFYLILPLTLAFSVRLNLYFGFDLLWAASEYYSMVVWFSLATGAFFQFPLIIVILVYLGVIPVEKLKSARRVVFVALMVFSAFLTPGGDFVSLPLTTGFMYGLYEMAIWVGARVEKKKRENALAELDDV</sequence>
<keyword evidence="5" id="KW-0811">Translocation</keyword>